<feature type="compositionally biased region" description="Pro residues" evidence="1">
    <location>
        <begin position="46"/>
        <end position="76"/>
    </location>
</feature>
<protein>
    <recommendedName>
        <fullName evidence="5">Transglutaminase-like domain-containing protein</fullName>
    </recommendedName>
</protein>
<feature type="signal peptide" evidence="2">
    <location>
        <begin position="1"/>
        <end position="20"/>
    </location>
</feature>
<comment type="caution">
    <text evidence="3">The sequence shown here is derived from an EMBL/GenBank/DDBJ whole genome shotgun (WGS) entry which is preliminary data.</text>
</comment>
<dbReference type="AlphaFoldDB" id="A0A9E2KUV4"/>
<evidence type="ECO:0008006" key="5">
    <source>
        <dbReference type="Google" id="ProtNLM"/>
    </source>
</evidence>
<name>A0A9E2KUV4_9BACT</name>
<evidence type="ECO:0000313" key="4">
    <source>
        <dbReference type="Proteomes" id="UP000824247"/>
    </source>
</evidence>
<evidence type="ECO:0000256" key="2">
    <source>
        <dbReference type="SAM" id="SignalP"/>
    </source>
</evidence>
<gene>
    <name evidence="3" type="ORF">H9897_00290</name>
</gene>
<dbReference type="PROSITE" id="PS51257">
    <property type="entry name" value="PROKAR_LIPOPROTEIN"/>
    <property type="match status" value="1"/>
</dbReference>
<proteinExistence type="predicted"/>
<feature type="region of interest" description="Disordered" evidence="1">
    <location>
        <begin position="26"/>
        <end position="79"/>
    </location>
</feature>
<evidence type="ECO:0000313" key="3">
    <source>
        <dbReference type="EMBL" id="MBU3830590.1"/>
    </source>
</evidence>
<sequence length="581" mass="65258">MKKKILFLSLILGISIPAITTTLVSCSSNNGSSENKNEGAISPDTNPNPNPNPNPDPTPNPDPAPTPDPNPTPTPTKPIDALTEMFNAKNNDPISKLPYTNDFYTQDEINSKITQFINDNDLEVDKIIEKWANNYLNNFIISRGNSCTGKIIENTIKITDKNTINGNIKFEFTWTKNMDHSYYASSRAANDTEVQNFIFENVKIESYINNGLANYLSFYIQPTKIEKKLDTTVQYQNSYNLSFNGVYKIYLDKFIDFKIQLNNSLFSLNLEKYINNLNSYRIATDDEKAFITEVFSKIVNSDAQFLLFGQNPTDNKQINTPILKIDLSRAYNVSSTLLTNFVCDLNVLLSFIHEKSDSKVEGSTLYLTCKKSLNTNIPANNPNVIDLNTNQPYANVYRDQRFLFDSYRENIDLKNKLIENNQSKITNSNWLEYLNSLTDTEKAQNIYAFSLPFVSYGAKASEVSETTGYINGKVLCDGYSKVFSYIGSMLAIPTIKIVGSVFDGAVPGQTASGGVHAWDLIKVNDQWLWCDPTWDDSLAPGSVTYSETNFLKTTAQFFTPQTHVSVNNWDAGASLPISVHN</sequence>
<keyword evidence="2" id="KW-0732">Signal</keyword>
<dbReference type="SUPFAM" id="SSF54001">
    <property type="entry name" value="Cysteine proteinases"/>
    <property type="match status" value="1"/>
</dbReference>
<evidence type="ECO:0000256" key="1">
    <source>
        <dbReference type="SAM" id="MobiDB-lite"/>
    </source>
</evidence>
<reference evidence="3" key="1">
    <citation type="journal article" date="2021" name="PeerJ">
        <title>Extensive microbial diversity within the chicken gut microbiome revealed by metagenomics and culture.</title>
        <authorList>
            <person name="Gilroy R."/>
            <person name="Ravi A."/>
            <person name="Getino M."/>
            <person name="Pursley I."/>
            <person name="Horton D.L."/>
            <person name="Alikhan N.F."/>
            <person name="Baker D."/>
            <person name="Gharbi K."/>
            <person name="Hall N."/>
            <person name="Watson M."/>
            <person name="Adriaenssens E.M."/>
            <person name="Foster-Nyarko E."/>
            <person name="Jarju S."/>
            <person name="Secka A."/>
            <person name="Antonio M."/>
            <person name="Oren A."/>
            <person name="Chaudhuri R.R."/>
            <person name="La Ragione R."/>
            <person name="Hildebrand F."/>
            <person name="Pallen M.J."/>
        </authorList>
    </citation>
    <scope>NUCLEOTIDE SEQUENCE</scope>
    <source>
        <strain evidence="3">A5-1222</strain>
    </source>
</reference>
<reference evidence="3" key="2">
    <citation type="submission" date="2021-04" db="EMBL/GenBank/DDBJ databases">
        <authorList>
            <person name="Gilroy R."/>
        </authorList>
    </citation>
    <scope>NUCLEOTIDE SEQUENCE</scope>
    <source>
        <strain evidence="3">A5-1222</strain>
    </source>
</reference>
<dbReference type="Proteomes" id="UP000824247">
    <property type="component" value="Unassembled WGS sequence"/>
</dbReference>
<organism evidence="3 4">
    <name type="scientific">Candidatus Ureaplasma intestinipullorum</name>
    <dbReference type="NCBI Taxonomy" id="2838770"/>
    <lineage>
        <taxon>Bacteria</taxon>
        <taxon>Bacillati</taxon>
        <taxon>Mycoplasmatota</taxon>
        <taxon>Mycoplasmoidales</taxon>
        <taxon>Mycoplasmoidaceae</taxon>
        <taxon>Ureaplasma</taxon>
    </lineage>
</organism>
<feature type="chain" id="PRO_5039270136" description="Transglutaminase-like domain-containing protein" evidence="2">
    <location>
        <begin position="21"/>
        <end position="581"/>
    </location>
</feature>
<dbReference type="InterPro" id="IPR038765">
    <property type="entry name" value="Papain-like_cys_pep_sf"/>
</dbReference>
<dbReference type="EMBL" id="JAHLFM010000004">
    <property type="protein sequence ID" value="MBU3830590.1"/>
    <property type="molecule type" value="Genomic_DNA"/>
</dbReference>
<accession>A0A9E2KUV4</accession>